<organism evidence="2 3">
    <name type="scientific">Caerostris extrusa</name>
    <name type="common">Bark spider</name>
    <name type="synonym">Caerostris bankana</name>
    <dbReference type="NCBI Taxonomy" id="172846"/>
    <lineage>
        <taxon>Eukaryota</taxon>
        <taxon>Metazoa</taxon>
        <taxon>Ecdysozoa</taxon>
        <taxon>Arthropoda</taxon>
        <taxon>Chelicerata</taxon>
        <taxon>Arachnida</taxon>
        <taxon>Araneae</taxon>
        <taxon>Araneomorphae</taxon>
        <taxon>Entelegynae</taxon>
        <taxon>Araneoidea</taxon>
        <taxon>Araneidae</taxon>
        <taxon>Caerostris</taxon>
    </lineage>
</organism>
<reference evidence="2 3" key="1">
    <citation type="submission" date="2021-06" db="EMBL/GenBank/DDBJ databases">
        <title>Caerostris extrusa draft genome.</title>
        <authorList>
            <person name="Kono N."/>
            <person name="Arakawa K."/>
        </authorList>
    </citation>
    <scope>NUCLEOTIDE SEQUENCE [LARGE SCALE GENOMIC DNA]</scope>
</reference>
<dbReference type="AlphaFoldDB" id="A0AAV4PPW3"/>
<evidence type="ECO:0000256" key="1">
    <source>
        <dbReference type="SAM" id="SignalP"/>
    </source>
</evidence>
<comment type="caution">
    <text evidence="2">The sequence shown here is derived from an EMBL/GenBank/DDBJ whole genome shotgun (WGS) entry which is preliminary data.</text>
</comment>
<keyword evidence="3" id="KW-1185">Reference proteome</keyword>
<evidence type="ECO:0000313" key="3">
    <source>
        <dbReference type="Proteomes" id="UP001054945"/>
    </source>
</evidence>
<evidence type="ECO:0008006" key="4">
    <source>
        <dbReference type="Google" id="ProtNLM"/>
    </source>
</evidence>
<sequence>MPILGCIVLLEMPLLEMHCTCGECHSWSCIVHLKDATLGGVYWRMPILGYCTLGRYHSWRCIVFAENAILGGVLYSWDASLGGFPS</sequence>
<evidence type="ECO:0000313" key="2">
    <source>
        <dbReference type="EMBL" id="GIX97257.1"/>
    </source>
</evidence>
<proteinExistence type="predicted"/>
<feature type="signal peptide" evidence="1">
    <location>
        <begin position="1"/>
        <end position="22"/>
    </location>
</feature>
<dbReference type="EMBL" id="BPLR01004761">
    <property type="protein sequence ID" value="GIX97257.1"/>
    <property type="molecule type" value="Genomic_DNA"/>
</dbReference>
<feature type="chain" id="PRO_5043977473" description="Secreted protein" evidence="1">
    <location>
        <begin position="23"/>
        <end position="86"/>
    </location>
</feature>
<gene>
    <name evidence="2" type="ORF">CEXT_513091</name>
</gene>
<protein>
    <recommendedName>
        <fullName evidence="4">Secreted protein</fullName>
    </recommendedName>
</protein>
<dbReference type="Proteomes" id="UP001054945">
    <property type="component" value="Unassembled WGS sequence"/>
</dbReference>
<accession>A0AAV4PPW3</accession>
<name>A0AAV4PPW3_CAEEX</name>
<keyword evidence="1" id="KW-0732">Signal</keyword>